<dbReference type="Proteomes" id="UP001248581">
    <property type="component" value="Chromosome"/>
</dbReference>
<dbReference type="PANTHER" id="PTHR36836:SF1">
    <property type="entry name" value="COLANIC ACID BIOSYNTHESIS PROTEIN WCAK"/>
    <property type="match status" value="1"/>
</dbReference>
<keyword evidence="3" id="KW-1185">Reference proteome</keyword>
<keyword evidence="2" id="KW-0328">Glycosyltransferase</keyword>
<feature type="domain" description="Polysaccharide pyruvyl transferase" evidence="1">
    <location>
        <begin position="17"/>
        <end position="336"/>
    </location>
</feature>
<organism evidence="2 3">
    <name type="scientific">Thalassotalea nanhaiensis</name>
    <dbReference type="NCBI Taxonomy" id="3065648"/>
    <lineage>
        <taxon>Bacteria</taxon>
        <taxon>Pseudomonadati</taxon>
        <taxon>Pseudomonadota</taxon>
        <taxon>Gammaproteobacteria</taxon>
        <taxon>Alteromonadales</taxon>
        <taxon>Colwelliaceae</taxon>
        <taxon>Thalassotalea</taxon>
    </lineage>
</organism>
<evidence type="ECO:0000313" key="3">
    <source>
        <dbReference type="Proteomes" id="UP001248581"/>
    </source>
</evidence>
<sequence length="410" mass="46338">MTNTAKALLVGFYGKQNLGDDALLLATAWANKHILKNEQAQCTASAPINLNDFKQTQATLKAEQKFPGQNRLLQYQLAWKSQQIVLGGGSVLHSAHDLNIKRLMLKLSSKFNLTSQQERQHMAVGVGIEAFNDDKAEAACKKFLAECPFIGLRDKDSYQRAKQLSPDANISLTFDLAPLLLCHSHIVDYKKQLLSKSKFERKRYGIAINLCSIPSDNLGNANKSTEQRIISQYAKLICKLLKTTEQHITLISLNAEPMINHNRLNDDSLLQKVKETVAENTEDKFSLFRLHIIKYHGDPLNMVKILSTFKLVIAMRLHALILSYINKTPVIAINYHPKCQAWCKQINIAKKYQISPENTDLTALLTTIKTGLKHGFTPPKLPVRTALQQSLKNWRLSDEQIEYYCRNSAL</sequence>
<accession>A0ABY9TMZ2</accession>
<protein>
    <submittedName>
        <fullName evidence="2">Polysaccharide pyruvyl transferase family protein</fullName>
        <ecNumber evidence="2">2.4.-.-</ecNumber>
    </submittedName>
</protein>
<dbReference type="PANTHER" id="PTHR36836">
    <property type="entry name" value="COLANIC ACID BIOSYNTHESIS PROTEIN WCAK"/>
    <property type="match status" value="1"/>
</dbReference>
<dbReference type="InterPro" id="IPR007345">
    <property type="entry name" value="Polysacch_pyruvyl_Trfase"/>
</dbReference>
<dbReference type="GO" id="GO:0016757">
    <property type="term" value="F:glycosyltransferase activity"/>
    <property type="evidence" value="ECO:0007669"/>
    <property type="project" value="UniProtKB-KW"/>
</dbReference>
<dbReference type="Pfam" id="PF04230">
    <property type="entry name" value="PS_pyruv_trans"/>
    <property type="match status" value="1"/>
</dbReference>
<dbReference type="EC" id="2.4.-.-" evidence="2"/>
<evidence type="ECO:0000313" key="2">
    <source>
        <dbReference type="EMBL" id="WNC70187.1"/>
    </source>
</evidence>
<proteinExistence type="predicted"/>
<keyword evidence="2" id="KW-0808">Transferase</keyword>
<evidence type="ECO:0000259" key="1">
    <source>
        <dbReference type="Pfam" id="PF04230"/>
    </source>
</evidence>
<dbReference type="RefSeq" id="WP_348389328.1">
    <property type="nucleotide sequence ID" value="NZ_CP134146.1"/>
</dbReference>
<gene>
    <name evidence="2" type="ORF">RI845_08610</name>
</gene>
<reference evidence="3" key="1">
    <citation type="submission" date="2023-09" db="EMBL/GenBank/DDBJ databases">
        <authorList>
            <person name="Li S."/>
            <person name="Li X."/>
            <person name="Zhang C."/>
            <person name="Zhao Z."/>
        </authorList>
    </citation>
    <scope>NUCLEOTIDE SEQUENCE [LARGE SCALE GENOMIC DNA]</scope>
    <source>
        <strain evidence="3">SQ345</strain>
    </source>
</reference>
<dbReference type="EMBL" id="CP134146">
    <property type="protein sequence ID" value="WNC70187.1"/>
    <property type="molecule type" value="Genomic_DNA"/>
</dbReference>
<name>A0ABY9TMZ2_9GAMM</name>